<proteinExistence type="predicted"/>
<reference evidence="1 2" key="1">
    <citation type="journal article" date="2014" name="Am. J. Bot.">
        <title>Genome assembly and annotation for red clover (Trifolium pratense; Fabaceae).</title>
        <authorList>
            <person name="Istvanek J."/>
            <person name="Jaros M."/>
            <person name="Krenek A."/>
            <person name="Repkova J."/>
        </authorList>
    </citation>
    <scope>NUCLEOTIDE SEQUENCE [LARGE SCALE GENOMIC DNA]</scope>
    <source>
        <strain evidence="2">cv. Tatra</strain>
        <tissue evidence="1">Young leaves</tissue>
    </source>
</reference>
<name>A0A2K3LRF3_TRIPR</name>
<dbReference type="PANTHER" id="PTHR48462">
    <property type="entry name" value="PROTEIN, PUTATIVE-RELATED"/>
    <property type="match status" value="1"/>
</dbReference>
<protein>
    <submittedName>
        <fullName evidence="1">Auxilin-like protein</fullName>
    </submittedName>
</protein>
<evidence type="ECO:0000313" key="1">
    <source>
        <dbReference type="EMBL" id="PNX81112.1"/>
    </source>
</evidence>
<reference evidence="1 2" key="2">
    <citation type="journal article" date="2017" name="Front. Plant Sci.">
        <title>Gene Classification and Mining of Molecular Markers Useful in Red Clover (Trifolium pratense) Breeding.</title>
        <authorList>
            <person name="Istvanek J."/>
            <person name="Dluhosova J."/>
            <person name="Dluhos P."/>
            <person name="Patkova L."/>
            <person name="Nedelnik J."/>
            <person name="Repkova J."/>
        </authorList>
    </citation>
    <scope>NUCLEOTIDE SEQUENCE [LARGE SCALE GENOMIC DNA]</scope>
    <source>
        <strain evidence="2">cv. Tatra</strain>
        <tissue evidence="1">Young leaves</tissue>
    </source>
</reference>
<evidence type="ECO:0000313" key="2">
    <source>
        <dbReference type="Proteomes" id="UP000236291"/>
    </source>
</evidence>
<dbReference type="PANTHER" id="PTHR48462:SF1">
    <property type="entry name" value="PROTEIN, PUTATIVE-RELATED"/>
    <property type="match status" value="1"/>
</dbReference>
<gene>
    <name evidence="1" type="ORF">L195_g037127</name>
</gene>
<organism evidence="1 2">
    <name type="scientific">Trifolium pratense</name>
    <name type="common">Red clover</name>
    <dbReference type="NCBI Taxonomy" id="57577"/>
    <lineage>
        <taxon>Eukaryota</taxon>
        <taxon>Viridiplantae</taxon>
        <taxon>Streptophyta</taxon>
        <taxon>Embryophyta</taxon>
        <taxon>Tracheophyta</taxon>
        <taxon>Spermatophyta</taxon>
        <taxon>Magnoliopsida</taxon>
        <taxon>eudicotyledons</taxon>
        <taxon>Gunneridae</taxon>
        <taxon>Pentapetalae</taxon>
        <taxon>rosids</taxon>
        <taxon>fabids</taxon>
        <taxon>Fabales</taxon>
        <taxon>Fabaceae</taxon>
        <taxon>Papilionoideae</taxon>
        <taxon>50 kb inversion clade</taxon>
        <taxon>NPAAA clade</taxon>
        <taxon>Hologalegina</taxon>
        <taxon>IRL clade</taxon>
        <taxon>Trifolieae</taxon>
        <taxon>Trifolium</taxon>
    </lineage>
</organism>
<dbReference type="AlphaFoldDB" id="A0A2K3LRF3"/>
<dbReference type="Proteomes" id="UP000236291">
    <property type="component" value="Unassembled WGS sequence"/>
</dbReference>
<accession>A0A2K3LRF3</accession>
<sequence>MKKEELVNFLTDPQEERTTLRLADVLVYGWIEGKHACVDLSGVSPLVGLGVEDFTVGRAAFKTASSKMIVAGLVATLEEDE</sequence>
<comment type="caution">
    <text evidence="1">The sequence shown here is derived from an EMBL/GenBank/DDBJ whole genome shotgun (WGS) entry which is preliminary data.</text>
</comment>
<dbReference type="EMBL" id="ASHM01039250">
    <property type="protein sequence ID" value="PNX81112.1"/>
    <property type="molecule type" value="Genomic_DNA"/>
</dbReference>